<gene>
    <name evidence="2" type="primary">Contig1880.g2034</name>
    <name evidence="2" type="ORF">STYLEM_12020</name>
</gene>
<feature type="compositionally biased region" description="Polar residues" evidence="1">
    <location>
        <begin position="112"/>
        <end position="133"/>
    </location>
</feature>
<dbReference type="EMBL" id="CCKQ01011419">
    <property type="protein sequence ID" value="CDW82982.1"/>
    <property type="molecule type" value="Genomic_DNA"/>
</dbReference>
<reference evidence="2 3" key="1">
    <citation type="submission" date="2014-06" db="EMBL/GenBank/DDBJ databases">
        <authorList>
            <person name="Swart Estienne"/>
        </authorList>
    </citation>
    <scope>NUCLEOTIDE SEQUENCE [LARGE SCALE GENOMIC DNA]</scope>
    <source>
        <strain evidence="2 3">130c</strain>
    </source>
</reference>
<proteinExistence type="predicted"/>
<evidence type="ECO:0000313" key="2">
    <source>
        <dbReference type="EMBL" id="CDW82982.1"/>
    </source>
</evidence>
<feature type="compositionally biased region" description="Low complexity" evidence="1">
    <location>
        <begin position="329"/>
        <end position="339"/>
    </location>
</feature>
<feature type="compositionally biased region" description="Basic and acidic residues" evidence="1">
    <location>
        <begin position="153"/>
        <end position="167"/>
    </location>
</feature>
<feature type="compositionally biased region" description="Basic and acidic residues" evidence="1">
    <location>
        <begin position="248"/>
        <end position="261"/>
    </location>
</feature>
<dbReference type="AlphaFoldDB" id="A0A078ANV1"/>
<name>A0A078ANV1_STYLE</name>
<keyword evidence="3" id="KW-1185">Reference proteome</keyword>
<feature type="region of interest" description="Disordered" evidence="1">
    <location>
        <begin position="318"/>
        <end position="360"/>
    </location>
</feature>
<protein>
    <submittedName>
        <fullName evidence="2">Uncharacterized protein</fullName>
    </submittedName>
</protein>
<dbReference type="Proteomes" id="UP000039865">
    <property type="component" value="Unassembled WGS sequence"/>
</dbReference>
<sequence length="451" mass="52953">MNQMTNNSLLNDSRSSSLNYQIDPASLKLQPQNSGSSQFMIRSFSKQSASDYRNGRFRNDESILKAFEDSRMLVEMSINHSLGTNIQRSIQPSENSDIFNMNLPFLRDNSDNQDTTNDVSTTYRNHTFNMRNIKNSAKNLSRLSLSKSQSRSRSKDKDKNKQKRQDPLMDVQGKQSAHIHQHLEQMQNKIHEDNSVDLNGNEYDGNNNRIQSRSKYSNASKSGSKEKSNVNKNSRRPPYQQQLLNKSRQIEDQKSKSRSQTRELIKNLLLRDPSQEKMQKIVPIYERSNEFLRKKNEKIAKLRQIKQQLEEEEEKKLFEEIESRRSKSRSSNSRLSYMSGTQTSMRSSSKGGSPFREKSRHKYEQDQLINLIFHPQISKNSSKLIKNKRENDGFKYIRELNQVVYDPQRHANIQDRFKEHEEYSKILQELLTEKVIQQETPFKPQIYNKKI</sequence>
<feature type="region of interest" description="Disordered" evidence="1">
    <location>
        <begin position="109"/>
        <end position="179"/>
    </location>
</feature>
<dbReference type="InParanoid" id="A0A078ANV1"/>
<feature type="compositionally biased region" description="Low complexity" evidence="1">
    <location>
        <begin position="134"/>
        <end position="151"/>
    </location>
</feature>
<evidence type="ECO:0000256" key="1">
    <source>
        <dbReference type="SAM" id="MobiDB-lite"/>
    </source>
</evidence>
<accession>A0A078ANV1</accession>
<feature type="region of interest" description="Disordered" evidence="1">
    <location>
        <begin position="195"/>
        <end position="261"/>
    </location>
</feature>
<feature type="compositionally biased region" description="Polar residues" evidence="1">
    <location>
        <begin position="204"/>
        <end position="222"/>
    </location>
</feature>
<feature type="compositionally biased region" description="Polar residues" evidence="1">
    <location>
        <begin position="340"/>
        <end position="351"/>
    </location>
</feature>
<organism evidence="2 3">
    <name type="scientific">Stylonychia lemnae</name>
    <name type="common">Ciliate</name>
    <dbReference type="NCBI Taxonomy" id="5949"/>
    <lineage>
        <taxon>Eukaryota</taxon>
        <taxon>Sar</taxon>
        <taxon>Alveolata</taxon>
        <taxon>Ciliophora</taxon>
        <taxon>Intramacronucleata</taxon>
        <taxon>Spirotrichea</taxon>
        <taxon>Stichotrichia</taxon>
        <taxon>Sporadotrichida</taxon>
        <taxon>Oxytrichidae</taxon>
        <taxon>Stylonychinae</taxon>
        <taxon>Stylonychia</taxon>
    </lineage>
</organism>
<evidence type="ECO:0000313" key="3">
    <source>
        <dbReference type="Proteomes" id="UP000039865"/>
    </source>
</evidence>